<dbReference type="EMBL" id="CP011110">
    <property type="protein sequence ID" value="AKA24675.1"/>
    <property type="molecule type" value="Genomic_DNA"/>
</dbReference>
<sequence length="462" mass="51978">MKLTLIGHESWSLQADDTHVLIDPVLGRGFGSDTDRQFAIVPARNIDLQRMPAVDGIVLTTEHLQHFNPVSLRCLQADHGHLLKHKVVYVPELFPGAAEAIVRACGYEVRRIDAQTEFAIGSLSLRFYMPHTDVLFWDSRVASLHVQQGHDALFIQSDTRIADGYFADVNSGAVAWPQVMVMTNNFQGSGGQGPIGLDNLLPVPDQRYTRVSGLRLLDEIVHKPMRRLNQVPTLILAGNGYRDPLGKMHQPWSNLELAQISNELSLLRAVHSLAPGESFDVAQARPGAPVDWIGALREQVEAMPAQGRSRRVGLDAEQIKAHLDEMARTWLITRYGQVLMTQGDYLGRAIGPCRAVLQLTRENAETRQWLLDVSRVEFVEVADEGAGAIKRYPYGIRVDYEDFCRLILGELQIWELLNLSASQWYVCDRYDSPLAFWLEYYNEQVDYARALRSYEMSLATAS</sequence>
<dbReference type="Proteomes" id="UP000032748">
    <property type="component" value="Chromosome"/>
</dbReference>
<dbReference type="InterPro" id="IPR036866">
    <property type="entry name" value="RibonucZ/Hydroxyglut_hydro"/>
</dbReference>
<dbReference type="SUPFAM" id="SSF56281">
    <property type="entry name" value="Metallo-hydrolase/oxidoreductase"/>
    <property type="match status" value="1"/>
</dbReference>
<gene>
    <name evidence="1" type="ORF">PCL1606_32240</name>
</gene>
<organism evidence="1 2">
    <name type="scientific">Pseudomonas chlororaphis</name>
    <dbReference type="NCBI Taxonomy" id="587753"/>
    <lineage>
        <taxon>Bacteria</taxon>
        <taxon>Pseudomonadati</taxon>
        <taxon>Pseudomonadota</taxon>
        <taxon>Gammaproteobacteria</taxon>
        <taxon>Pseudomonadales</taxon>
        <taxon>Pseudomonadaceae</taxon>
        <taxon>Pseudomonas</taxon>
    </lineage>
</organism>
<name>A0A0D5Y0V7_9PSED</name>
<dbReference type="RefSeq" id="WP_044462953.1">
    <property type="nucleotide sequence ID" value="NZ_CP011110.1"/>
</dbReference>
<protein>
    <submittedName>
        <fullName evidence="1">Uncharacterized protein</fullName>
    </submittedName>
</protein>
<dbReference type="KEGG" id="pcz:PCL1606_32240"/>
<dbReference type="Gene3D" id="3.60.15.10">
    <property type="entry name" value="Ribonuclease Z/Hydroxyacylglutathione hydrolase-like"/>
    <property type="match status" value="1"/>
</dbReference>
<proteinExistence type="predicted"/>
<dbReference type="AlphaFoldDB" id="A0A0D5Y0V7"/>
<dbReference type="OrthoDB" id="6988582at2"/>
<accession>A0A0D5Y0V7</accession>
<dbReference type="PATRIC" id="fig|587753.10.peg.3216"/>
<reference evidence="1 2" key="1">
    <citation type="journal article" date="2015" name="Mol. Plant Microbe Interact.">
        <title>Comparative Genomic Analysis of Pseudomonas chlororaphis PCL1606 Reveals New Insight into Antifungal Compounds Involved in Biocontrol.</title>
        <authorList>
            <person name="Calderon C.E."/>
            <person name="Ramos C."/>
            <person name="de Vicente A."/>
            <person name="Cazorla F.M."/>
        </authorList>
    </citation>
    <scope>NUCLEOTIDE SEQUENCE [LARGE SCALE GENOMIC DNA]</scope>
    <source>
        <strain evidence="1 2">PCL1606</strain>
    </source>
</reference>
<evidence type="ECO:0000313" key="1">
    <source>
        <dbReference type="EMBL" id="AKA24675.1"/>
    </source>
</evidence>
<evidence type="ECO:0000313" key="2">
    <source>
        <dbReference type="Proteomes" id="UP000032748"/>
    </source>
</evidence>